<dbReference type="PANTHER" id="PTHR46091">
    <property type="entry name" value="BLR7054 PROTEIN"/>
    <property type="match status" value="1"/>
</dbReference>
<keyword evidence="1" id="KW-0285">Flavoprotein</keyword>
<protein>
    <submittedName>
        <fullName evidence="7">NAD(P)/FAD-dependent oxidoreductase</fullName>
    </submittedName>
</protein>
<sequence length="511" mass="56060">MQYDAIVIGAGNGGLVAAARLSQLGFKVLLAEQNDAPGGCASSFKRGRFEFETALHELCDLGSTANPGTFLWDIFNDLGVAERIDWRAVPDAFRAISTAPGELGYDVRMPFGREAFADAMEEACPGSRKSMRTFYELMDDTAAALDYSNKMLGRPDDAVMKKEHGRFLRFAPYSTTRVLDAIGMPRRAQSILSTYWSYLGTPCDRLAFLHYAIMVRMYLDPGAYIPATRSHEISLALTDRIRELGGEVWLSTPVEKIHVKNGAVCGARVDGEDISCKAIISNAMPHAVYGNLIDDADVPSWERKKANARRLAVSGFVVYLGLDATAEELGIEDYSVFISHTGDSAADFKKLSSLEENDLSIFNCLNIVVPECSPKGTSIVYGTSLYQPEAWNGVSAHNYAHVKEEVAARFIADYEKTTGISLAGHIEEIETAAPPTFARYLGTPQGAIYGYLTADWDNMLPRLRTMYEGKGIRGLRFTGGHTEWSSGFNSAYTMGNIAANIMIPYLRGQEA</sequence>
<keyword evidence="3" id="KW-0274">FAD</keyword>
<evidence type="ECO:0000256" key="1">
    <source>
        <dbReference type="ARBA" id="ARBA00022630"/>
    </source>
</evidence>
<evidence type="ECO:0000313" key="8">
    <source>
        <dbReference type="Proteomes" id="UP000236488"/>
    </source>
</evidence>
<dbReference type="EMBL" id="PPEL01000079">
    <property type="protein sequence ID" value="PNV64629.1"/>
    <property type="molecule type" value="Genomic_DNA"/>
</dbReference>
<gene>
    <name evidence="7" type="ORF">C2L80_10885</name>
</gene>
<reference evidence="7 8" key="1">
    <citation type="journal article" date="2018" name="Int. J. Syst. Evol. Microbiol.">
        <title>Rubneribacter badeniensis gen. nov., sp. nov. and Enteroscipio rubneri gen. nov., sp. nov., new members of the Eggerthellaceae isolated from human faeces.</title>
        <authorList>
            <person name="Danylec N."/>
            <person name="Gobl A."/>
            <person name="Stoll D.A."/>
            <person name="Hetzer B."/>
            <person name="Kulling S.E."/>
            <person name="Huch M."/>
        </authorList>
    </citation>
    <scope>NUCLEOTIDE SEQUENCE [LARGE SCALE GENOMIC DNA]</scope>
    <source>
        <strain evidence="7 8">ResAG-85</strain>
    </source>
</reference>
<comment type="caution">
    <text evidence="7">The sequence shown here is derived from an EMBL/GenBank/DDBJ whole genome shotgun (WGS) entry which is preliminary data.</text>
</comment>
<organism evidence="7 8">
    <name type="scientific">Rubneribacter badeniensis</name>
    <dbReference type="NCBI Taxonomy" id="2070688"/>
    <lineage>
        <taxon>Bacteria</taxon>
        <taxon>Bacillati</taxon>
        <taxon>Actinomycetota</taxon>
        <taxon>Coriobacteriia</taxon>
        <taxon>Eggerthellales</taxon>
        <taxon>Eggerthellaceae</taxon>
        <taxon>Rubneribacter</taxon>
    </lineage>
</organism>
<keyword evidence="4" id="KW-0521">NADP</keyword>
<keyword evidence="8" id="KW-1185">Reference proteome</keyword>
<feature type="domain" description="Amine oxidase" evidence="6">
    <location>
        <begin position="14"/>
        <end position="502"/>
    </location>
</feature>
<dbReference type="Proteomes" id="UP000236488">
    <property type="component" value="Unassembled WGS sequence"/>
</dbReference>
<dbReference type="PANTHER" id="PTHR46091:SF3">
    <property type="entry name" value="AMINE OXIDASE DOMAIN-CONTAINING PROTEIN"/>
    <property type="match status" value="1"/>
</dbReference>
<evidence type="ECO:0000256" key="5">
    <source>
        <dbReference type="ARBA" id="ARBA00023027"/>
    </source>
</evidence>
<keyword evidence="5" id="KW-0520">NAD</keyword>
<evidence type="ECO:0000259" key="6">
    <source>
        <dbReference type="Pfam" id="PF01593"/>
    </source>
</evidence>
<accession>A0A2K2U2W8</accession>
<name>A0A2K2U2W8_9ACTN</name>
<dbReference type="InterPro" id="IPR052206">
    <property type="entry name" value="Retinol_saturase"/>
</dbReference>
<evidence type="ECO:0000256" key="4">
    <source>
        <dbReference type="ARBA" id="ARBA00022857"/>
    </source>
</evidence>
<dbReference type="InterPro" id="IPR002937">
    <property type="entry name" value="Amino_oxidase"/>
</dbReference>
<dbReference type="InterPro" id="IPR036188">
    <property type="entry name" value="FAD/NAD-bd_sf"/>
</dbReference>
<dbReference type="AlphaFoldDB" id="A0A2K2U2W8"/>
<evidence type="ECO:0000256" key="3">
    <source>
        <dbReference type="ARBA" id="ARBA00022827"/>
    </source>
</evidence>
<evidence type="ECO:0000256" key="2">
    <source>
        <dbReference type="ARBA" id="ARBA00022729"/>
    </source>
</evidence>
<evidence type="ECO:0000313" key="7">
    <source>
        <dbReference type="EMBL" id="PNV64629.1"/>
    </source>
</evidence>
<proteinExistence type="predicted"/>
<dbReference type="Pfam" id="PF01593">
    <property type="entry name" value="Amino_oxidase"/>
    <property type="match status" value="1"/>
</dbReference>
<dbReference type="GO" id="GO:0016491">
    <property type="term" value="F:oxidoreductase activity"/>
    <property type="evidence" value="ECO:0007669"/>
    <property type="project" value="InterPro"/>
</dbReference>
<dbReference type="Gene3D" id="3.50.50.60">
    <property type="entry name" value="FAD/NAD(P)-binding domain"/>
    <property type="match status" value="2"/>
</dbReference>
<dbReference type="SUPFAM" id="SSF51905">
    <property type="entry name" value="FAD/NAD(P)-binding domain"/>
    <property type="match status" value="1"/>
</dbReference>
<keyword evidence="2" id="KW-0732">Signal</keyword>
<dbReference type="RefSeq" id="WP_103263201.1">
    <property type="nucleotide sequence ID" value="NZ_DBEYRC010000068.1"/>
</dbReference>